<accession>H0GWI4</accession>
<dbReference type="GO" id="GO:0045944">
    <property type="term" value="P:positive regulation of transcription by RNA polymerase II"/>
    <property type="evidence" value="ECO:0007669"/>
    <property type="project" value="UniProtKB-ARBA"/>
</dbReference>
<evidence type="ECO:0000313" key="8">
    <source>
        <dbReference type="EMBL" id="EHN01845.1"/>
    </source>
</evidence>
<dbReference type="PROSITE" id="PS50048">
    <property type="entry name" value="ZN2_CY6_FUNGAL_2"/>
    <property type="match status" value="1"/>
</dbReference>
<reference evidence="8 9" key="1">
    <citation type="journal article" date="2012" name="FEMS Yeast Res.">
        <title>The genome sequence of the wine yeast VIN7 reveals an allotriploid hybrid genome with Saccharomyces cerevisiae and Saccharomyces kudriavzevii origins.</title>
        <authorList>
            <person name="Borneman A.R."/>
            <person name="Desany B.A."/>
            <person name="Riches D."/>
            <person name="Affourtit J.P."/>
            <person name="Forgan A.H."/>
            <person name="Pretorius I.S."/>
            <person name="Egholm M."/>
            <person name="Chambers P.J."/>
        </authorList>
    </citation>
    <scope>NUCLEOTIDE SEQUENCE [LARGE SCALE GENOMIC DNA]</scope>
    <source>
        <strain evidence="8 9">VIN7</strain>
    </source>
</reference>
<organism evidence="8 9">
    <name type="scientific">Saccharomyces cerevisiae x Saccharomyces kudriavzevii (strain VIN7)</name>
    <name type="common">Yeast</name>
    <dbReference type="NCBI Taxonomy" id="1095631"/>
    <lineage>
        <taxon>Eukaryota</taxon>
        <taxon>Fungi</taxon>
        <taxon>Dikarya</taxon>
        <taxon>Ascomycota</taxon>
        <taxon>Saccharomycotina</taxon>
        <taxon>Saccharomycetes</taxon>
        <taxon>Saccharomycetales</taxon>
        <taxon>Saccharomycetaceae</taxon>
        <taxon>Saccharomyces</taxon>
    </lineage>
</organism>
<keyword evidence="3" id="KW-0862">Zinc</keyword>
<dbReference type="EMBL" id="AGVY01000261">
    <property type="protein sequence ID" value="EHN01845.1"/>
    <property type="molecule type" value="Genomic_DNA"/>
</dbReference>
<evidence type="ECO:0000256" key="6">
    <source>
        <dbReference type="SAM" id="Phobius"/>
    </source>
</evidence>
<proteinExistence type="predicted"/>
<dbReference type="InterPro" id="IPR001138">
    <property type="entry name" value="Zn2Cys6_DnaBD"/>
</dbReference>
<dbReference type="Pfam" id="PF04082">
    <property type="entry name" value="Fungal_trans"/>
    <property type="match status" value="1"/>
</dbReference>
<name>H0GWI4_SACCK</name>
<comment type="subcellular location">
    <subcellularLocation>
        <location evidence="1">Nucleus</location>
    </subcellularLocation>
</comment>
<feature type="transmembrane region" description="Helical" evidence="6">
    <location>
        <begin position="606"/>
        <end position="625"/>
    </location>
</feature>
<dbReference type="HOGENOM" id="CLU_023197_0_0_1"/>
<dbReference type="GO" id="GO:0008270">
    <property type="term" value="F:zinc ion binding"/>
    <property type="evidence" value="ECO:0007669"/>
    <property type="project" value="InterPro"/>
</dbReference>
<feature type="domain" description="Zn(2)-C6 fungal-type" evidence="7">
    <location>
        <begin position="17"/>
        <end position="46"/>
    </location>
</feature>
<dbReference type="PANTHER" id="PTHR46910:SF3">
    <property type="entry name" value="HALOTOLERANCE PROTEIN 9-RELATED"/>
    <property type="match status" value="1"/>
</dbReference>
<dbReference type="PhylomeDB" id="H0GWI4"/>
<dbReference type="AlphaFoldDB" id="H0GWI4"/>
<dbReference type="Gene3D" id="4.10.240.10">
    <property type="entry name" value="Zn(2)-C6 fungal-type DNA-binding domain"/>
    <property type="match status" value="1"/>
</dbReference>
<keyword evidence="2" id="KW-0479">Metal-binding</keyword>
<evidence type="ECO:0000313" key="9">
    <source>
        <dbReference type="Proteomes" id="UP000009009"/>
    </source>
</evidence>
<keyword evidence="9" id="KW-1185">Reference proteome</keyword>
<dbReference type="CDD" id="cd00067">
    <property type="entry name" value="GAL4"/>
    <property type="match status" value="1"/>
</dbReference>
<feature type="transmembrane region" description="Helical" evidence="6">
    <location>
        <begin position="439"/>
        <end position="457"/>
    </location>
</feature>
<dbReference type="PANTHER" id="PTHR46910">
    <property type="entry name" value="TRANSCRIPTION FACTOR PDR1"/>
    <property type="match status" value="1"/>
</dbReference>
<evidence type="ECO:0000256" key="5">
    <source>
        <dbReference type="ARBA" id="ARBA00023242"/>
    </source>
</evidence>
<dbReference type="SMART" id="SM00066">
    <property type="entry name" value="GAL4"/>
    <property type="match status" value="1"/>
</dbReference>
<dbReference type="SUPFAM" id="SSF57701">
    <property type="entry name" value="Zn2/Cys6 DNA-binding domain"/>
    <property type="match status" value="1"/>
</dbReference>
<dbReference type="Pfam" id="PF00172">
    <property type="entry name" value="Zn_clus"/>
    <property type="match status" value="1"/>
</dbReference>
<dbReference type="InterPro" id="IPR007219">
    <property type="entry name" value="XnlR_reg_dom"/>
</dbReference>
<dbReference type="GO" id="GO:0003677">
    <property type="term" value="F:DNA binding"/>
    <property type="evidence" value="ECO:0007669"/>
    <property type="project" value="UniProtKB-KW"/>
</dbReference>
<dbReference type="Proteomes" id="UP000009009">
    <property type="component" value="Unassembled WGS sequence"/>
</dbReference>
<dbReference type="OrthoDB" id="5600212at2759"/>
<protein>
    <submittedName>
        <fullName evidence="8">YER184C-like protein</fullName>
    </submittedName>
</protein>
<keyword evidence="6" id="KW-0812">Transmembrane</keyword>
<evidence type="ECO:0000259" key="7">
    <source>
        <dbReference type="PROSITE" id="PS50048"/>
    </source>
</evidence>
<dbReference type="GO" id="GO:0006351">
    <property type="term" value="P:DNA-templated transcription"/>
    <property type="evidence" value="ECO:0007669"/>
    <property type="project" value="InterPro"/>
</dbReference>
<evidence type="ECO:0000256" key="1">
    <source>
        <dbReference type="ARBA" id="ARBA00004123"/>
    </source>
</evidence>
<evidence type="ECO:0000256" key="2">
    <source>
        <dbReference type="ARBA" id="ARBA00022723"/>
    </source>
</evidence>
<keyword evidence="6" id="KW-1133">Transmembrane helix</keyword>
<keyword evidence="6" id="KW-0472">Membrane</keyword>
<evidence type="ECO:0000256" key="4">
    <source>
        <dbReference type="ARBA" id="ARBA00023125"/>
    </source>
</evidence>
<gene>
    <name evidence="8" type="ORF">VIN7_7854</name>
</gene>
<dbReference type="GO" id="GO:0005634">
    <property type="term" value="C:nucleus"/>
    <property type="evidence" value="ECO:0007669"/>
    <property type="project" value="UniProtKB-SubCell"/>
</dbReference>
<dbReference type="PROSITE" id="PS00463">
    <property type="entry name" value="ZN2_CY6_FUNGAL_1"/>
    <property type="match status" value="1"/>
</dbReference>
<keyword evidence="5" id="KW-0539">Nucleus</keyword>
<dbReference type="SMART" id="SM00906">
    <property type="entry name" value="Fungal_trans"/>
    <property type="match status" value="1"/>
</dbReference>
<keyword evidence="4" id="KW-0238">DNA-binding</keyword>
<dbReference type="CDD" id="cd12148">
    <property type="entry name" value="fungal_TF_MHR"/>
    <property type="match status" value="1"/>
</dbReference>
<sequence length="793" mass="90547">MAAKKELVRQNSRVSKACERCHRKKIKCDSKKPCFGCAGSRSKCTYKNQPCEPLDAFFKYAGSLSDDLDSVKSTLAKLKTQSSTGAPASLQMDLGIICSELEKIQPQLYVNLDNDKISSYNGTRSLESEILGKQSKFLNRFSNAFESNTAQNVSVYFGVYSPLLYFTSTGISWITKKLISCSDDRGTRETVYLILKFLDASSASHNSPKVTSMPPLDYYAKLNGLQCGNDVLIQHIMSGISSDVKDNANTSQSIKFDKPTDWLMYGVLLMEEHHKTLDRASSNSLSLKNFLEQDELIFCLCVEYFERSIFSAMHDLTILKGLVSLMKHRYWIDDYFVLGRIICTMSRRSLDAGLNRWEYYIGQEEETAEENRKLWWDCYWWDRWFMLATGKQPLIPDEMTSCLFPKQVIGLGVDDSMDCFTLIDLVELDPVKLDICVSFGYILLTKIITMVFSGLLYNRKFTDYRLFAMPDTKDLNGTARQLKVEFLEINRIFQRVQDKIIPFLKHHSENTYIFELYTHFGFAKVCCFQGMESLILRIQNLLQSSEKAALDICIKQTRTQTFETSVDILTETIKSRDTSHIIKCSWFVYVVLMSITSYFIENPRKTPVYYLSLMCGVIGLFNEVLMSFDIIDLKGNNAFYRKLKTGTTMSFILTRICCQVYTRSQETSNELLLHELKEFGQGCSDIGQAVLDIECIWYKNIIGNHKESSFRQEILNILDRDMGDLVNNKVIGVQGKNDNAANYWGFPVSNPGFPIGMDFGSLENFVTSNSLPDFLNVLWDDTELGISKGGRAE</sequence>
<evidence type="ECO:0000256" key="3">
    <source>
        <dbReference type="ARBA" id="ARBA00022833"/>
    </source>
</evidence>
<dbReference type="GO" id="GO:0000981">
    <property type="term" value="F:DNA-binding transcription factor activity, RNA polymerase II-specific"/>
    <property type="evidence" value="ECO:0007669"/>
    <property type="project" value="InterPro"/>
</dbReference>
<comment type="caution">
    <text evidence="8">The sequence shown here is derived from an EMBL/GenBank/DDBJ whole genome shotgun (WGS) entry which is preliminary data.</text>
</comment>
<dbReference type="InterPro" id="IPR050987">
    <property type="entry name" value="AtrR-like"/>
</dbReference>
<dbReference type="InterPro" id="IPR036864">
    <property type="entry name" value="Zn2-C6_fun-type_DNA-bd_sf"/>
</dbReference>